<dbReference type="SUPFAM" id="SSF55785">
    <property type="entry name" value="PYP-like sensor domain (PAS domain)"/>
    <property type="match status" value="1"/>
</dbReference>
<dbReference type="InterPro" id="IPR000700">
    <property type="entry name" value="PAS-assoc_C"/>
</dbReference>
<keyword evidence="8" id="KW-1133">Transmembrane helix</keyword>
<feature type="domain" description="EAL" evidence="11">
    <location>
        <begin position="658"/>
        <end position="914"/>
    </location>
</feature>
<evidence type="ECO:0000256" key="3">
    <source>
        <dbReference type="ARBA" id="ARBA00022679"/>
    </source>
</evidence>
<proteinExistence type="predicted"/>
<dbReference type="InterPro" id="IPR029151">
    <property type="entry name" value="Sensor-like_sf"/>
</dbReference>
<dbReference type="PROSITE" id="PS50883">
    <property type="entry name" value="EAL"/>
    <property type="match status" value="1"/>
</dbReference>
<dbReference type="Proteomes" id="UP001621714">
    <property type="component" value="Unassembled WGS sequence"/>
</dbReference>
<evidence type="ECO:0000256" key="6">
    <source>
        <dbReference type="ARBA" id="ARBA00022840"/>
    </source>
</evidence>
<dbReference type="SUPFAM" id="SSF141868">
    <property type="entry name" value="EAL domain-like"/>
    <property type="match status" value="1"/>
</dbReference>
<dbReference type="InterPro" id="IPR029787">
    <property type="entry name" value="Nucleotide_cyclase"/>
</dbReference>
<dbReference type="NCBIfam" id="TIGR00254">
    <property type="entry name" value="GGDEF"/>
    <property type="match status" value="1"/>
</dbReference>
<keyword evidence="8" id="KW-0472">Membrane</keyword>
<dbReference type="PANTHER" id="PTHR44757">
    <property type="entry name" value="DIGUANYLATE CYCLASE DGCP"/>
    <property type="match status" value="1"/>
</dbReference>
<dbReference type="PROSITE" id="PS50113">
    <property type="entry name" value="PAC"/>
    <property type="match status" value="1"/>
</dbReference>
<feature type="domain" description="PAC" evidence="10">
    <location>
        <begin position="425"/>
        <end position="478"/>
    </location>
</feature>
<name>A0ABW8PUN4_9GAMM</name>
<dbReference type="SMART" id="SM00267">
    <property type="entry name" value="GGDEF"/>
    <property type="match status" value="1"/>
</dbReference>
<dbReference type="CDD" id="cd01949">
    <property type="entry name" value="GGDEF"/>
    <property type="match status" value="1"/>
</dbReference>
<dbReference type="EMBL" id="JBANFI010000001">
    <property type="protein sequence ID" value="MFK7159604.1"/>
    <property type="molecule type" value="Genomic_DNA"/>
</dbReference>
<dbReference type="InterPro" id="IPR001633">
    <property type="entry name" value="EAL_dom"/>
</dbReference>
<keyword evidence="3" id="KW-0808">Transferase</keyword>
<dbReference type="InterPro" id="IPR043056">
    <property type="entry name" value="LuxQ-periplasm_N"/>
</dbReference>
<accession>A0ABW8PUN4</accession>
<dbReference type="Gene3D" id="3.30.450.220">
    <property type="entry name" value="LuxQ periplasmic domain, N-terminal subdomain"/>
    <property type="match status" value="1"/>
</dbReference>
<reference evidence="13 14" key="1">
    <citation type="submission" date="2024-02" db="EMBL/GenBank/DDBJ databases">
        <title>Marinospirillum sp. MEB 164 isolated from Lonar lake sediment.</title>
        <authorList>
            <person name="Joshi A."/>
            <person name="Thite S."/>
        </authorList>
    </citation>
    <scope>NUCLEOTIDE SEQUENCE [LARGE SCALE GENOMIC DNA]</scope>
    <source>
        <strain evidence="13 14">MEB164</strain>
    </source>
</reference>
<keyword evidence="2" id="KW-0597">Phosphoprotein</keyword>
<evidence type="ECO:0000259" key="10">
    <source>
        <dbReference type="PROSITE" id="PS50113"/>
    </source>
</evidence>
<gene>
    <name evidence="13" type="ORF">V6U78_00945</name>
</gene>
<dbReference type="Gene3D" id="3.20.20.450">
    <property type="entry name" value="EAL domain"/>
    <property type="match status" value="1"/>
</dbReference>
<keyword evidence="8" id="KW-0812">Transmembrane</keyword>
<feature type="domain" description="PAS" evidence="9">
    <location>
        <begin position="352"/>
        <end position="380"/>
    </location>
</feature>
<dbReference type="NCBIfam" id="TIGR00229">
    <property type="entry name" value="sensory_box"/>
    <property type="match status" value="1"/>
</dbReference>
<keyword evidence="4" id="KW-0547">Nucleotide-binding</keyword>
<dbReference type="CDD" id="cd00130">
    <property type="entry name" value="PAS"/>
    <property type="match status" value="1"/>
</dbReference>
<dbReference type="SUPFAM" id="SSF55073">
    <property type="entry name" value="Nucleotide cyclase"/>
    <property type="match status" value="1"/>
</dbReference>
<feature type="domain" description="GGDEF" evidence="12">
    <location>
        <begin position="512"/>
        <end position="649"/>
    </location>
</feature>
<evidence type="ECO:0000259" key="12">
    <source>
        <dbReference type="PROSITE" id="PS50887"/>
    </source>
</evidence>
<evidence type="ECO:0000256" key="7">
    <source>
        <dbReference type="ARBA" id="ARBA00023012"/>
    </source>
</evidence>
<dbReference type="CDD" id="cd01948">
    <property type="entry name" value="EAL"/>
    <property type="match status" value="1"/>
</dbReference>
<protein>
    <submittedName>
        <fullName evidence="13">EAL domain-containing protein</fullName>
    </submittedName>
</protein>
<evidence type="ECO:0000259" key="11">
    <source>
        <dbReference type="PROSITE" id="PS50883"/>
    </source>
</evidence>
<dbReference type="InterPro" id="IPR000160">
    <property type="entry name" value="GGDEF_dom"/>
</dbReference>
<dbReference type="InterPro" id="IPR035919">
    <property type="entry name" value="EAL_sf"/>
</dbReference>
<evidence type="ECO:0000259" key="9">
    <source>
        <dbReference type="PROSITE" id="PS50112"/>
    </source>
</evidence>
<dbReference type="Gene3D" id="3.30.70.270">
    <property type="match status" value="1"/>
</dbReference>
<evidence type="ECO:0000256" key="1">
    <source>
        <dbReference type="ARBA" id="ARBA00004370"/>
    </source>
</evidence>
<dbReference type="InterPro" id="IPR043128">
    <property type="entry name" value="Rev_trsase/Diguanyl_cyclase"/>
</dbReference>
<organism evidence="13 14">
    <name type="scientific">Marinospirillum alkalitolerans</name>
    <dbReference type="NCBI Taxonomy" id="3123374"/>
    <lineage>
        <taxon>Bacteria</taxon>
        <taxon>Pseudomonadati</taxon>
        <taxon>Pseudomonadota</taxon>
        <taxon>Gammaproteobacteria</taxon>
        <taxon>Oceanospirillales</taxon>
        <taxon>Oceanospirillaceae</taxon>
        <taxon>Marinospirillum</taxon>
    </lineage>
</organism>
<keyword evidence="6" id="KW-0067">ATP-binding</keyword>
<keyword evidence="14" id="KW-1185">Reference proteome</keyword>
<sequence length="916" mass="103863">MRSYRFTTLVVLVFGITGLLAAALTLGYSLQVNQHNLETEIHNSLQQRQRTLTGQIESRLELLDAYLHSTLANQVFSHLAAQEDLEFNASEELLFLFRDSRASQLLDFFFLLDTNQELVFDAGTEVYPTAPLIAALRPSIHYTFGWRSVYFDGESALLMAAPVFDPGTLRLRGYLFIGLALSQNRSFHQRLLHQADIDFVQLEQHQRRLLTLGDTVGTEGAIETEQFIYQDGLYLMQQALTETERLPQGLVMTLGLNAQRVGLQQRSFLASFAITGGGFLLLLAFAALLLHHTHHRAIKKLMTYIKSIQQGNKEQLFQSTSIVEYNRVGAAMEQMVADLTVAARVFESAEGMLVTDEERAILRVNAAFTDITGYTAEQALHLRLEELLFAQPSTHTEQLLDDFSPDRLSPEWIEIQQALQEKGWWQGEIATRRPNGQSYQQWLGISAVYRQSDGRLLNYVVTLLDISQRKAAEQKIRHLAFFDQLTGLPNRQYLLDHLAERHQRAQQQGQQPYAALISMDIDDFKLLNDTQGHPAGDQLLCQIAERLKACLPPNTLISRSGGDEFTLLLDPVNEEARLAREQTEARIRQLEQQLNQPYYVNQIQYYTTFSLGIALSAATEEVNQLVQQADLAMYQAKAAGRRTWRFFDPSMQARMQAHAALAHAMRLGIEQQQFLLYYQAQYDDQQGLIGAEALVRWQHPERGMVSPAEFIPVAENTGLILPLGRWILDAACAELARWQQHPESASLSVAVNISVLQFRQPEFVDEVLACLARHQVSPQQLKLEITESLLLNDDEMQDTINKMTELQQVGIRFALDDFGTGYSSLSYLKKLPLDQLKIDQSFVRDMLTDPHDRDISRTIISLAQTLELSVIAEGVEQLEQKEQLALFGCHAYQGYYFGRPMPATDFVQALIQPPTR</sequence>
<evidence type="ECO:0000313" key="14">
    <source>
        <dbReference type="Proteomes" id="UP001621714"/>
    </source>
</evidence>
<comment type="caution">
    <text evidence="13">The sequence shown here is derived from an EMBL/GenBank/DDBJ whole genome shotgun (WGS) entry which is preliminary data.</text>
</comment>
<dbReference type="PROSITE" id="PS50112">
    <property type="entry name" value="PAS"/>
    <property type="match status" value="1"/>
</dbReference>
<evidence type="ECO:0000256" key="2">
    <source>
        <dbReference type="ARBA" id="ARBA00022553"/>
    </source>
</evidence>
<dbReference type="SUPFAM" id="SSF103190">
    <property type="entry name" value="Sensory domain-like"/>
    <property type="match status" value="1"/>
</dbReference>
<keyword evidence="5" id="KW-0418">Kinase</keyword>
<evidence type="ECO:0000256" key="4">
    <source>
        <dbReference type="ARBA" id="ARBA00022741"/>
    </source>
</evidence>
<feature type="transmembrane region" description="Helical" evidence="8">
    <location>
        <begin position="268"/>
        <end position="290"/>
    </location>
</feature>
<dbReference type="Gene3D" id="3.30.450.20">
    <property type="entry name" value="PAS domain"/>
    <property type="match status" value="1"/>
</dbReference>
<dbReference type="RefSeq" id="WP_405336229.1">
    <property type="nucleotide sequence ID" value="NZ_JBANFI010000001.1"/>
</dbReference>
<dbReference type="SMART" id="SM00052">
    <property type="entry name" value="EAL"/>
    <property type="match status" value="1"/>
</dbReference>
<dbReference type="InterPro" id="IPR035965">
    <property type="entry name" value="PAS-like_dom_sf"/>
</dbReference>
<dbReference type="InterPro" id="IPR000014">
    <property type="entry name" value="PAS"/>
</dbReference>
<evidence type="ECO:0000256" key="5">
    <source>
        <dbReference type="ARBA" id="ARBA00022777"/>
    </source>
</evidence>
<dbReference type="PROSITE" id="PS50887">
    <property type="entry name" value="GGDEF"/>
    <property type="match status" value="1"/>
</dbReference>
<dbReference type="PANTHER" id="PTHR44757:SF2">
    <property type="entry name" value="BIOFILM ARCHITECTURE MAINTENANCE PROTEIN MBAA"/>
    <property type="match status" value="1"/>
</dbReference>
<dbReference type="Pfam" id="PF00563">
    <property type="entry name" value="EAL"/>
    <property type="match status" value="1"/>
</dbReference>
<dbReference type="InterPro" id="IPR052155">
    <property type="entry name" value="Biofilm_reg_signaling"/>
</dbReference>
<evidence type="ECO:0000256" key="8">
    <source>
        <dbReference type="SAM" id="Phobius"/>
    </source>
</evidence>
<keyword evidence="7" id="KW-0902">Two-component regulatory system</keyword>
<dbReference type="Pfam" id="PF13426">
    <property type="entry name" value="PAS_9"/>
    <property type="match status" value="1"/>
</dbReference>
<dbReference type="Pfam" id="PF00990">
    <property type="entry name" value="GGDEF"/>
    <property type="match status" value="1"/>
</dbReference>
<comment type="subcellular location">
    <subcellularLocation>
        <location evidence="1">Membrane</location>
    </subcellularLocation>
</comment>
<evidence type="ECO:0000313" key="13">
    <source>
        <dbReference type="EMBL" id="MFK7159604.1"/>
    </source>
</evidence>